<protein>
    <recommendedName>
        <fullName evidence="4">Sugar transporter</fullName>
    </recommendedName>
</protein>
<proteinExistence type="predicted"/>
<evidence type="ECO:0008006" key="4">
    <source>
        <dbReference type="Google" id="ProtNLM"/>
    </source>
</evidence>
<dbReference type="RefSeq" id="WP_310095272.1">
    <property type="nucleotide sequence ID" value="NZ_JAVDTT010000004.1"/>
</dbReference>
<dbReference type="EMBL" id="JAVDTT010000004">
    <property type="protein sequence ID" value="MDR6842766.1"/>
    <property type="molecule type" value="Genomic_DNA"/>
</dbReference>
<feature type="transmembrane region" description="Helical" evidence="1">
    <location>
        <begin position="110"/>
        <end position="133"/>
    </location>
</feature>
<comment type="caution">
    <text evidence="2">The sequence shown here is derived from an EMBL/GenBank/DDBJ whole genome shotgun (WGS) entry which is preliminary data.</text>
</comment>
<feature type="transmembrane region" description="Helical" evidence="1">
    <location>
        <begin position="84"/>
        <end position="104"/>
    </location>
</feature>
<keyword evidence="1" id="KW-0812">Transmembrane</keyword>
<dbReference type="Proteomes" id="UP001254759">
    <property type="component" value="Unassembled WGS sequence"/>
</dbReference>
<keyword evidence="3" id="KW-1185">Reference proteome</keyword>
<organism evidence="2 3">
    <name type="scientific">Pseudoxanthomonas sacheonensis</name>
    <dbReference type="NCBI Taxonomy" id="443615"/>
    <lineage>
        <taxon>Bacteria</taxon>
        <taxon>Pseudomonadati</taxon>
        <taxon>Pseudomonadota</taxon>
        <taxon>Gammaproteobacteria</taxon>
        <taxon>Lysobacterales</taxon>
        <taxon>Lysobacteraceae</taxon>
        <taxon>Pseudoxanthomonas</taxon>
    </lineage>
</organism>
<feature type="transmembrane region" description="Helical" evidence="1">
    <location>
        <begin position="56"/>
        <end position="77"/>
    </location>
</feature>
<sequence>MNVAAPRPLGFWIVSVLALLWNLVGMAIFFMQINMPPEALAAMPAEQRALYESTPVWVNGAFAVAVFGGALGSAMLLMRKRLALPLLALSLLGVVVQMGYTYLMTPAFRVYGASGAILPALLVLIALFLVWFARRSLARGWIS</sequence>
<feature type="transmembrane region" description="Helical" evidence="1">
    <location>
        <begin position="12"/>
        <end position="33"/>
    </location>
</feature>
<accession>A0ABU1RVG1</accession>
<keyword evidence="1" id="KW-0472">Membrane</keyword>
<evidence type="ECO:0000313" key="2">
    <source>
        <dbReference type="EMBL" id="MDR6842766.1"/>
    </source>
</evidence>
<evidence type="ECO:0000256" key="1">
    <source>
        <dbReference type="SAM" id="Phobius"/>
    </source>
</evidence>
<keyword evidence="1" id="KW-1133">Transmembrane helix</keyword>
<name>A0ABU1RVG1_9GAMM</name>
<reference evidence="2 3" key="1">
    <citation type="submission" date="2023-07" db="EMBL/GenBank/DDBJ databases">
        <title>Sorghum-associated microbial communities from plants grown in Nebraska, USA.</title>
        <authorList>
            <person name="Schachtman D."/>
        </authorList>
    </citation>
    <scope>NUCLEOTIDE SEQUENCE [LARGE SCALE GENOMIC DNA]</scope>
    <source>
        <strain evidence="2 3">BE107</strain>
    </source>
</reference>
<evidence type="ECO:0000313" key="3">
    <source>
        <dbReference type="Proteomes" id="UP001254759"/>
    </source>
</evidence>
<gene>
    <name evidence="2" type="ORF">J2W94_003071</name>
</gene>